<organism evidence="1 2">
    <name type="scientific">Apodemus speciosus</name>
    <name type="common">Large Japanese field mouse</name>
    <dbReference type="NCBI Taxonomy" id="105296"/>
    <lineage>
        <taxon>Eukaryota</taxon>
        <taxon>Metazoa</taxon>
        <taxon>Chordata</taxon>
        <taxon>Craniata</taxon>
        <taxon>Vertebrata</taxon>
        <taxon>Euteleostomi</taxon>
        <taxon>Mammalia</taxon>
        <taxon>Eutheria</taxon>
        <taxon>Euarchontoglires</taxon>
        <taxon>Glires</taxon>
        <taxon>Rodentia</taxon>
        <taxon>Myomorpha</taxon>
        <taxon>Muroidea</taxon>
        <taxon>Muridae</taxon>
        <taxon>Murinae</taxon>
        <taxon>Apodemus</taxon>
    </lineage>
</organism>
<evidence type="ECO:0000313" key="2">
    <source>
        <dbReference type="Proteomes" id="UP001623349"/>
    </source>
</evidence>
<dbReference type="EMBL" id="BAAFST010000009">
    <property type="protein sequence ID" value="GAB1293970.1"/>
    <property type="molecule type" value="Genomic_DNA"/>
</dbReference>
<proteinExistence type="predicted"/>
<comment type="caution">
    <text evidence="1">The sequence shown here is derived from an EMBL/GenBank/DDBJ whole genome shotgun (WGS) entry which is preliminary data.</text>
</comment>
<sequence>MRELGTEPGSSSGAAGLSDLRGCVTVNPHPGGGAMLDTSQRNLYREVVGEIFHELGLWERWDQNIEDWYRNQGRILSSHIAERLSDSKQGSHCGAAISQILDHDLKKKSSPGVSLCECRVCGTAFVPCSSRKPSRAHTAQEVREDKCRRSLVTSL</sequence>
<protein>
    <submittedName>
        <fullName evidence="1">Zinc finger protein 872</fullName>
    </submittedName>
</protein>
<accession>A0ABQ0F429</accession>
<reference evidence="1 2" key="1">
    <citation type="submission" date="2024-08" db="EMBL/GenBank/DDBJ databases">
        <title>The draft genome of Apodemus speciosus.</title>
        <authorList>
            <person name="Nabeshima K."/>
            <person name="Suzuki S."/>
            <person name="Onuma M."/>
        </authorList>
    </citation>
    <scope>NUCLEOTIDE SEQUENCE [LARGE SCALE GENOMIC DNA]</scope>
    <source>
        <strain evidence="1">IB14-021</strain>
    </source>
</reference>
<evidence type="ECO:0000313" key="1">
    <source>
        <dbReference type="EMBL" id="GAB1293970.1"/>
    </source>
</evidence>
<gene>
    <name evidence="1" type="ORF">APTSU1_000920300</name>
</gene>
<name>A0ABQ0F429_APOSI</name>
<dbReference type="Proteomes" id="UP001623349">
    <property type="component" value="Unassembled WGS sequence"/>
</dbReference>
<keyword evidence="2" id="KW-1185">Reference proteome</keyword>